<name>A0A1G9SFZ9_9FIRM</name>
<feature type="domain" description="Response regulatory" evidence="8">
    <location>
        <begin position="3"/>
        <end position="116"/>
    </location>
</feature>
<gene>
    <name evidence="10" type="ORF">SAMN04515677_10997</name>
</gene>
<accession>A0A1G9SFZ9</accession>
<reference evidence="10 11" key="1">
    <citation type="submission" date="2016-10" db="EMBL/GenBank/DDBJ databases">
        <authorList>
            <person name="de Groot N.N."/>
        </authorList>
    </citation>
    <scope>NUCLEOTIDE SEQUENCE [LARGE SCALE GENOMIC DNA]</scope>
    <source>
        <strain evidence="10 11">DSM 797</strain>
    </source>
</reference>
<dbReference type="GO" id="GO:0005829">
    <property type="term" value="C:cytosol"/>
    <property type="evidence" value="ECO:0007669"/>
    <property type="project" value="TreeGrafter"/>
</dbReference>
<dbReference type="InterPro" id="IPR001789">
    <property type="entry name" value="Sig_transdc_resp-reg_receiver"/>
</dbReference>
<keyword evidence="3 7" id="KW-0238">DNA-binding</keyword>
<evidence type="ECO:0000256" key="5">
    <source>
        <dbReference type="ARBA" id="ARBA00024867"/>
    </source>
</evidence>
<dbReference type="CDD" id="cd00383">
    <property type="entry name" value="trans_reg_C"/>
    <property type="match status" value="1"/>
</dbReference>
<dbReference type="Proteomes" id="UP000199068">
    <property type="component" value="Unassembled WGS sequence"/>
</dbReference>
<dbReference type="STRING" id="1121325.SAMN04515677_10997"/>
<dbReference type="InterPro" id="IPR016032">
    <property type="entry name" value="Sig_transdc_resp-reg_C-effctor"/>
</dbReference>
<comment type="function">
    <text evidence="5">May play the central regulatory role in sporulation. It may be an element of the effector pathway responsible for the activation of sporulation genes in response to nutritional stress. Spo0A may act in concert with spo0H (a sigma factor) to control the expression of some genes that are critical to the sporulation process.</text>
</comment>
<protein>
    <recommendedName>
        <fullName evidence="1">Stage 0 sporulation protein A homolog</fullName>
    </recommendedName>
</protein>
<dbReference type="CDD" id="cd17574">
    <property type="entry name" value="REC_OmpR"/>
    <property type="match status" value="1"/>
</dbReference>
<dbReference type="Gene3D" id="6.10.250.690">
    <property type="match status" value="1"/>
</dbReference>
<keyword evidence="4" id="KW-0804">Transcription</keyword>
<dbReference type="InterPro" id="IPR039420">
    <property type="entry name" value="WalR-like"/>
</dbReference>
<feature type="modified residue" description="4-aspartylphosphate" evidence="6">
    <location>
        <position position="52"/>
    </location>
</feature>
<dbReference type="SUPFAM" id="SSF52172">
    <property type="entry name" value="CheY-like"/>
    <property type="match status" value="1"/>
</dbReference>
<dbReference type="EMBL" id="FNGW01000009">
    <property type="protein sequence ID" value="SDM34217.1"/>
    <property type="molecule type" value="Genomic_DNA"/>
</dbReference>
<keyword evidence="6" id="KW-0597">Phosphoprotein</keyword>
<dbReference type="PROSITE" id="PS50110">
    <property type="entry name" value="RESPONSE_REGULATORY"/>
    <property type="match status" value="1"/>
</dbReference>
<evidence type="ECO:0000256" key="2">
    <source>
        <dbReference type="ARBA" id="ARBA00023015"/>
    </source>
</evidence>
<dbReference type="Pfam" id="PF00072">
    <property type="entry name" value="Response_reg"/>
    <property type="match status" value="1"/>
</dbReference>
<dbReference type="GO" id="GO:0006355">
    <property type="term" value="P:regulation of DNA-templated transcription"/>
    <property type="evidence" value="ECO:0007669"/>
    <property type="project" value="InterPro"/>
</dbReference>
<dbReference type="SUPFAM" id="SSF46894">
    <property type="entry name" value="C-terminal effector domain of the bipartite response regulators"/>
    <property type="match status" value="1"/>
</dbReference>
<dbReference type="Gene3D" id="1.10.10.10">
    <property type="entry name" value="Winged helix-like DNA-binding domain superfamily/Winged helix DNA-binding domain"/>
    <property type="match status" value="1"/>
</dbReference>
<evidence type="ECO:0000259" key="9">
    <source>
        <dbReference type="PROSITE" id="PS51755"/>
    </source>
</evidence>
<proteinExistence type="predicted"/>
<dbReference type="InterPro" id="IPR036388">
    <property type="entry name" value="WH-like_DNA-bd_sf"/>
</dbReference>
<dbReference type="InterPro" id="IPR011006">
    <property type="entry name" value="CheY-like_superfamily"/>
</dbReference>
<evidence type="ECO:0000256" key="7">
    <source>
        <dbReference type="PROSITE-ProRule" id="PRU01091"/>
    </source>
</evidence>
<feature type="DNA-binding region" description="OmpR/PhoB-type" evidence="7">
    <location>
        <begin position="125"/>
        <end position="225"/>
    </location>
</feature>
<dbReference type="GO" id="GO:0032993">
    <property type="term" value="C:protein-DNA complex"/>
    <property type="evidence" value="ECO:0007669"/>
    <property type="project" value="TreeGrafter"/>
</dbReference>
<dbReference type="InterPro" id="IPR001867">
    <property type="entry name" value="OmpR/PhoB-type_DNA-bd"/>
</dbReference>
<evidence type="ECO:0000256" key="6">
    <source>
        <dbReference type="PROSITE-ProRule" id="PRU00169"/>
    </source>
</evidence>
<evidence type="ECO:0000256" key="1">
    <source>
        <dbReference type="ARBA" id="ARBA00018672"/>
    </source>
</evidence>
<evidence type="ECO:0000256" key="4">
    <source>
        <dbReference type="ARBA" id="ARBA00023163"/>
    </source>
</evidence>
<dbReference type="Pfam" id="PF00486">
    <property type="entry name" value="Trans_reg_C"/>
    <property type="match status" value="1"/>
</dbReference>
<keyword evidence="11" id="KW-1185">Reference proteome</keyword>
<dbReference type="SMART" id="SM00862">
    <property type="entry name" value="Trans_reg_C"/>
    <property type="match status" value="1"/>
</dbReference>
<evidence type="ECO:0000313" key="10">
    <source>
        <dbReference type="EMBL" id="SDM34217.1"/>
    </source>
</evidence>
<dbReference type="SMART" id="SM00448">
    <property type="entry name" value="REC"/>
    <property type="match status" value="1"/>
</dbReference>
<evidence type="ECO:0000313" key="11">
    <source>
        <dbReference type="Proteomes" id="UP000199068"/>
    </source>
</evidence>
<dbReference type="Gene3D" id="3.40.50.2300">
    <property type="match status" value="1"/>
</dbReference>
<evidence type="ECO:0000256" key="3">
    <source>
        <dbReference type="ARBA" id="ARBA00023125"/>
    </source>
</evidence>
<organism evidence="10 11">
    <name type="scientific">Romboutsia lituseburensis DSM 797</name>
    <dbReference type="NCBI Taxonomy" id="1121325"/>
    <lineage>
        <taxon>Bacteria</taxon>
        <taxon>Bacillati</taxon>
        <taxon>Bacillota</taxon>
        <taxon>Clostridia</taxon>
        <taxon>Peptostreptococcales</taxon>
        <taxon>Peptostreptococcaceae</taxon>
        <taxon>Romboutsia</taxon>
    </lineage>
</organism>
<sequence length="230" mass="26203">MGNILLLEDDKSLNRGISFKLKKEGYTVYSASSIKEAMDIFKETDINLIISDIGLPDGNGFDFCEEIRKVSNVHIIMLTALDQEVDIVTGYEIGVDDYITKPFSLIVLISKINAFMRRIGGVNSEHLISCDKLSFNYLENKLIKENEELTLSKTEGKLLKYLMDNSCQTITKDQLIETLWDIDGNFVDENTVAVNIRRLRQKVEENPSTPEYIKNIRGVGYTFAKRCLKK</sequence>
<dbReference type="GO" id="GO:0000976">
    <property type="term" value="F:transcription cis-regulatory region binding"/>
    <property type="evidence" value="ECO:0007669"/>
    <property type="project" value="TreeGrafter"/>
</dbReference>
<dbReference type="PANTHER" id="PTHR48111:SF73">
    <property type="entry name" value="ALKALINE PHOSPHATASE SYNTHESIS TRANSCRIPTIONAL REGULATORY PROTEIN PHOP"/>
    <property type="match status" value="1"/>
</dbReference>
<dbReference type="GO" id="GO:0000156">
    <property type="term" value="F:phosphorelay response regulator activity"/>
    <property type="evidence" value="ECO:0007669"/>
    <property type="project" value="TreeGrafter"/>
</dbReference>
<dbReference type="PROSITE" id="PS51755">
    <property type="entry name" value="OMPR_PHOB"/>
    <property type="match status" value="1"/>
</dbReference>
<dbReference type="RefSeq" id="WP_092727309.1">
    <property type="nucleotide sequence ID" value="NZ_FNGW01000009.1"/>
</dbReference>
<evidence type="ECO:0000259" key="8">
    <source>
        <dbReference type="PROSITE" id="PS50110"/>
    </source>
</evidence>
<keyword evidence="2" id="KW-0805">Transcription regulation</keyword>
<dbReference type="PANTHER" id="PTHR48111">
    <property type="entry name" value="REGULATOR OF RPOS"/>
    <property type="match status" value="1"/>
</dbReference>
<feature type="domain" description="OmpR/PhoB-type" evidence="9">
    <location>
        <begin position="125"/>
        <end position="225"/>
    </location>
</feature>
<dbReference type="AlphaFoldDB" id="A0A1G9SFZ9"/>